<keyword evidence="1" id="KW-0472">Membrane</keyword>
<organism evidence="2">
    <name type="scientific">Arundo donax</name>
    <name type="common">Giant reed</name>
    <name type="synonym">Donax arundinaceus</name>
    <dbReference type="NCBI Taxonomy" id="35708"/>
    <lineage>
        <taxon>Eukaryota</taxon>
        <taxon>Viridiplantae</taxon>
        <taxon>Streptophyta</taxon>
        <taxon>Embryophyta</taxon>
        <taxon>Tracheophyta</taxon>
        <taxon>Spermatophyta</taxon>
        <taxon>Magnoliopsida</taxon>
        <taxon>Liliopsida</taxon>
        <taxon>Poales</taxon>
        <taxon>Poaceae</taxon>
        <taxon>PACMAD clade</taxon>
        <taxon>Arundinoideae</taxon>
        <taxon>Arundineae</taxon>
        <taxon>Arundo</taxon>
    </lineage>
</organism>
<name>A0A0A9BL08_ARUDO</name>
<evidence type="ECO:0000313" key="2">
    <source>
        <dbReference type="EMBL" id="JAD64604.1"/>
    </source>
</evidence>
<reference evidence="2" key="1">
    <citation type="submission" date="2014-09" db="EMBL/GenBank/DDBJ databases">
        <authorList>
            <person name="Magalhaes I.L.F."/>
            <person name="Oliveira U."/>
            <person name="Santos F.R."/>
            <person name="Vidigal T.H.D.A."/>
            <person name="Brescovit A.D."/>
            <person name="Santos A.J."/>
        </authorList>
    </citation>
    <scope>NUCLEOTIDE SEQUENCE</scope>
    <source>
        <tissue evidence="2">Shoot tissue taken approximately 20 cm above the soil surface</tissue>
    </source>
</reference>
<dbReference type="AlphaFoldDB" id="A0A0A9BL08"/>
<sequence length="53" mass="5833">MVVMGLSSLSSNQTIFSRVFLPIVCATGTAFFNLIVGRFTLFFNYLSAPILVQ</sequence>
<evidence type="ECO:0000256" key="1">
    <source>
        <dbReference type="SAM" id="Phobius"/>
    </source>
</evidence>
<dbReference type="EMBL" id="GBRH01233291">
    <property type="protein sequence ID" value="JAD64604.1"/>
    <property type="molecule type" value="Transcribed_RNA"/>
</dbReference>
<proteinExistence type="predicted"/>
<accession>A0A0A9BL08</accession>
<protein>
    <submittedName>
        <fullName evidence="2">Uncharacterized protein</fullName>
    </submittedName>
</protein>
<keyword evidence="1" id="KW-0812">Transmembrane</keyword>
<feature type="transmembrane region" description="Helical" evidence="1">
    <location>
        <begin position="20"/>
        <end position="46"/>
    </location>
</feature>
<keyword evidence="1" id="KW-1133">Transmembrane helix</keyword>
<reference evidence="2" key="2">
    <citation type="journal article" date="2015" name="Data Brief">
        <title>Shoot transcriptome of the giant reed, Arundo donax.</title>
        <authorList>
            <person name="Barrero R.A."/>
            <person name="Guerrero F.D."/>
            <person name="Moolhuijzen P."/>
            <person name="Goolsby J.A."/>
            <person name="Tidwell J."/>
            <person name="Bellgard S.E."/>
            <person name="Bellgard M.I."/>
        </authorList>
    </citation>
    <scope>NUCLEOTIDE SEQUENCE</scope>
    <source>
        <tissue evidence="2">Shoot tissue taken approximately 20 cm above the soil surface</tissue>
    </source>
</reference>